<name>A0ABV7HC03_9GAMM</name>
<evidence type="ECO:0000259" key="1">
    <source>
        <dbReference type="Pfam" id="PF01370"/>
    </source>
</evidence>
<evidence type="ECO:0000313" key="2">
    <source>
        <dbReference type="EMBL" id="MFC3151409.1"/>
    </source>
</evidence>
<evidence type="ECO:0000313" key="3">
    <source>
        <dbReference type="Proteomes" id="UP001595476"/>
    </source>
</evidence>
<keyword evidence="3" id="KW-1185">Reference proteome</keyword>
<feature type="domain" description="NAD-dependent epimerase/dehydratase" evidence="1">
    <location>
        <begin position="4"/>
        <end position="212"/>
    </location>
</feature>
<dbReference type="PANTHER" id="PTHR43245:SF13">
    <property type="entry name" value="UDP-D-APIOSE_UDP-D-XYLOSE SYNTHASE 2"/>
    <property type="match status" value="1"/>
</dbReference>
<dbReference type="PANTHER" id="PTHR43245">
    <property type="entry name" value="BIFUNCTIONAL POLYMYXIN RESISTANCE PROTEIN ARNA"/>
    <property type="match status" value="1"/>
</dbReference>
<gene>
    <name evidence="2" type="ORF">ACFOEK_10265</name>
</gene>
<dbReference type="SUPFAM" id="SSF51735">
    <property type="entry name" value="NAD(P)-binding Rossmann-fold domains"/>
    <property type="match status" value="1"/>
</dbReference>
<accession>A0ABV7HC03</accession>
<reference evidence="3" key="1">
    <citation type="journal article" date="2019" name="Int. J. Syst. Evol. Microbiol.">
        <title>The Global Catalogue of Microorganisms (GCM) 10K type strain sequencing project: providing services to taxonomists for standard genome sequencing and annotation.</title>
        <authorList>
            <consortium name="The Broad Institute Genomics Platform"/>
            <consortium name="The Broad Institute Genome Sequencing Center for Infectious Disease"/>
            <person name="Wu L."/>
            <person name="Ma J."/>
        </authorList>
    </citation>
    <scope>NUCLEOTIDE SEQUENCE [LARGE SCALE GENOMIC DNA]</scope>
    <source>
        <strain evidence="3">KCTC 52438</strain>
    </source>
</reference>
<organism evidence="2 3">
    <name type="scientific">Litoribrevibacter euphylliae</name>
    <dbReference type="NCBI Taxonomy" id="1834034"/>
    <lineage>
        <taxon>Bacteria</taxon>
        <taxon>Pseudomonadati</taxon>
        <taxon>Pseudomonadota</taxon>
        <taxon>Gammaproteobacteria</taxon>
        <taxon>Oceanospirillales</taxon>
        <taxon>Oceanospirillaceae</taxon>
        <taxon>Litoribrevibacter</taxon>
    </lineage>
</organism>
<dbReference type="Pfam" id="PF01370">
    <property type="entry name" value="Epimerase"/>
    <property type="match status" value="1"/>
</dbReference>
<dbReference type="Gene3D" id="3.40.50.720">
    <property type="entry name" value="NAD(P)-binding Rossmann-like Domain"/>
    <property type="match status" value="1"/>
</dbReference>
<dbReference type="RefSeq" id="WP_386720113.1">
    <property type="nucleotide sequence ID" value="NZ_JBHRSZ010000004.1"/>
</dbReference>
<protein>
    <submittedName>
        <fullName evidence="2">NAD-dependent epimerase/dehydratase family protein</fullName>
    </submittedName>
</protein>
<dbReference type="InterPro" id="IPR036291">
    <property type="entry name" value="NAD(P)-bd_dom_sf"/>
</dbReference>
<dbReference type="EMBL" id="JBHRSZ010000004">
    <property type="protein sequence ID" value="MFC3151409.1"/>
    <property type="molecule type" value="Genomic_DNA"/>
</dbReference>
<dbReference type="InterPro" id="IPR001509">
    <property type="entry name" value="Epimerase_deHydtase"/>
</dbReference>
<proteinExistence type="predicted"/>
<comment type="caution">
    <text evidence="2">The sequence shown here is derived from an EMBL/GenBank/DDBJ whole genome shotgun (WGS) entry which is preliminary data.</text>
</comment>
<dbReference type="InterPro" id="IPR050177">
    <property type="entry name" value="Lipid_A_modif_metabolic_enz"/>
</dbReference>
<sequence>MQTILGANGQIGRELALSLKRDFTSDLRLVSRNPQKVNDTDALVRADLMDKDQTIRAVEGSEIVYFTAGLPMNTKMWVERWPTMMRNVIDACVTHNAKMVYFDNTYMYPQTDVPQTEDSHFEPYGEKGMVRANIVQDLLSHMSKGQLDALVCRAPEFYGPGQTQSITNAIVIEPMLSGKTPKVFLRDDMLRTLIYTPDASRAMALLGNTPDAYSQTWHLPCDDNRLTYQAFIELAAQVFGTKANYKVLKQWQLSIAGMFNDTLREAAELLPRYKMDNIFVSDKFKTRFPEFEVTSFKDGLSAIWKEHSGN</sequence>
<dbReference type="Proteomes" id="UP001595476">
    <property type="component" value="Unassembled WGS sequence"/>
</dbReference>